<comment type="caution">
    <text evidence="1">The sequence shown here is derived from an EMBL/GenBank/DDBJ whole genome shotgun (WGS) entry which is preliminary data.</text>
</comment>
<proteinExistence type="predicted"/>
<reference evidence="1 2" key="1">
    <citation type="submission" date="2019-03" db="EMBL/GenBank/DDBJ databases">
        <title>Genomic Encyclopedia of Type Strains, Phase IV (KMG-IV): sequencing the most valuable type-strain genomes for metagenomic binning, comparative biology and taxonomic classification.</title>
        <authorList>
            <person name="Goeker M."/>
        </authorList>
    </citation>
    <scope>NUCLEOTIDE SEQUENCE [LARGE SCALE GENOMIC DNA]</scope>
    <source>
        <strain evidence="1 2">DSM 11901</strain>
    </source>
</reference>
<protein>
    <submittedName>
        <fullName evidence="1">Uncharacterized protein</fullName>
    </submittedName>
</protein>
<keyword evidence="2" id="KW-1185">Reference proteome</keyword>
<evidence type="ECO:0000313" key="1">
    <source>
        <dbReference type="EMBL" id="TDP84802.1"/>
    </source>
</evidence>
<accession>A0A4R6RF07</accession>
<sequence>MEREHASKVVACITEEADMRHVEAQRLNWSHTVLVGDKQCDSALHLSVGQVVLARRRIQNSNNSCLGVNGSHTLSLAYASLVSGQ</sequence>
<name>A0A4R6RF07_9BURK</name>
<dbReference type="EMBL" id="SNXW01000003">
    <property type="protein sequence ID" value="TDP84802.1"/>
    <property type="molecule type" value="Genomic_DNA"/>
</dbReference>
<organism evidence="1 2">
    <name type="scientific">Aquabacterium commune</name>
    <dbReference type="NCBI Taxonomy" id="70586"/>
    <lineage>
        <taxon>Bacteria</taxon>
        <taxon>Pseudomonadati</taxon>
        <taxon>Pseudomonadota</taxon>
        <taxon>Betaproteobacteria</taxon>
        <taxon>Burkholderiales</taxon>
        <taxon>Aquabacterium</taxon>
    </lineage>
</organism>
<evidence type="ECO:0000313" key="2">
    <source>
        <dbReference type="Proteomes" id="UP000294593"/>
    </source>
</evidence>
<gene>
    <name evidence="1" type="ORF">EV672_103376</name>
</gene>
<dbReference type="Proteomes" id="UP000294593">
    <property type="component" value="Unassembled WGS sequence"/>
</dbReference>
<dbReference type="AlphaFoldDB" id="A0A4R6RF07"/>